<dbReference type="Proteomes" id="UP001066276">
    <property type="component" value="Chromosome 7"/>
</dbReference>
<keyword evidence="2" id="KW-1185">Reference proteome</keyword>
<dbReference type="SUPFAM" id="SSF56219">
    <property type="entry name" value="DNase I-like"/>
    <property type="match status" value="1"/>
</dbReference>
<dbReference type="InterPro" id="IPR036691">
    <property type="entry name" value="Endo/exonu/phosph_ase_sf"/>
</dbReference>
<accession>A0AAV7PQA7</accession>
<evidence type="ECO:0000313" key="1">
    <source>
        <dbReference type="EMBL" id="KAJ1130482.1"/>
    </source>
</evidence>
<protein>
    <submittedName>
        <fullName evidence="1">Uncharacterized protein</fullName>
    </submittedName>
</protein>
<sequence length="224" mass="25335">MEIDSEGRYVFVECQLDSCPLLLGIIYAHNVAQQAFLARFLVILMKWEHIPWLLGGDSSSVLDPALDCSQSPLATSPVVATATNVTQWIAHWSLIGSWHALYPNVRGYFYYSPPHDVELDRKLCHPVIHTKVEIGEYLGWNFSDQNPLQFYLNLGTPRLPVPTWRFQSVLLDDSVFRKSTRGVLTWYVSENCGTAPTRPIEWKAIKVVPRPLHKCSGVGAGRNK</sequence>
<gene>
    <name evidence="1" type="ORF">NDU88_008834</name>
</gene>
<dbReference type="AlphaFoldDB" id="A0AAV7PQA7"/>
<name>A0AAV7PQA7_PLEWA</name>
<reference evidence="1" key="1">
    <citation type="journal article" date="2022" name="bioRxiv">
        <title>Sequencing and chromosome-scale assembly of the giantPleurodeles waltlgenome.</title>
        <authorList>
            <person name="Brown T."/>
            <person name="Elewa A."/>
            <person name="Iarovenko S."/>
            <person name="Subramanian E."/>
            <person name="Araus A.J."/>
            <person name="Petzold A."/>
            <person name="Susuki M."/>
            <person name="Suzuki K.-i.T."/>
            <person name="Hayashi T."/>
            <person name="Toyoda A."/>
            <person name="Oliveira C."/>
            <person name="Osipova E."/>
            <person name="Leigh N.D."/>
            <person name="Simon A."/>
            <person name="Yun M.H."/>
        </authorList>
    </citation>
    <scope>NUCLEOTIDE SEQUENCE</scope>
    <source>
        <strain evidence="1">20211129_DDA</strain>
        <tissue evidence="1">Liver</tissue>
    </source>
</reference>
<evidence type="ECO:0000313" key="2">
    <source>
        <dbReference type="Proteomes" id="UP001066276"/>
    </source>
</evidence>
<dbReference type="Gene3D" id="3.60.10.10">
    <property type="entry name" value="Endonuclease/exonuclease/phosphatase"/>
    <property type="match status" value="1"/>
</dbReference>
<comment type="caution">
    <text evidence="1">The sequence shown here is derived from an EMBL/GenBank/DDBJ whole genome shotgun (WGS) entry which is preliminary data.</text>
</comment>
<organism evidence="1 2">
    <name type="scientific">Pleurodeles waltl</name>
    <name type="common">Iberian ribbed newt</name>
    <dbReference type="NCBI Taxonomy" id="8319"/>
    <lineage>
        <taxon>Eukaryota</taxon>
        <taxon>Metazoa</taxon>
        <taxon>Chordata</taxon>
        <taxon>Craniata</taxon>
        <taxon>Vertebrata</taxon>
        <taxon>Euteleostomi</taxon>
        <taxon>Amphibia</taxon>
        <taxon>Batrachia</taxon>
        <taxon>Caudata</taxon>
        <taxon>Salamandroidea</taxon>
        <taxon>Salamandridae</taxon>
        <taxon>Pleurodelinae</taxon>
        <taxon>Pleurodeles</taxon>
    </lineage>
</organism>
<dbReference type="EMBL" id="JANPWB010000011">
    <property type="protein sequence ID" value="KAJ1130482.1"/>
    <property type="molecule type" value="Genomic_DNA"/>
</dbReference>
<proteinExistence type="predicted"/>